<comment type="caution">
    <text evidence="2">The sequence shown here is derived from an EMBL/GenBank/DDBJ whole genome shotgun (WGS) entry which is preliminary data.</text>
</comment>
<feature type="transmembrane region" description="Helical" evidence="1">
    <location>
        <begin position="119"/>
        <end position="138"/>
    </location>
</feature>
<feature type="transmembrane region" description="Helical" evidence="1">
    <location>
        <begin position="170"/>
        <end position="190"/>
    </location>
</feature>
<keyword evidence="1" id="KW-0812">Transmembrane</keyword>
<evidence type="ECO:0000313" key="2">
    <source>
        <dbReference type="EMBL" id="MBP2624289.1"/>
    </source>
</evidence>
<reference evidence="2 3" key="1">
    <citation type="submission" date="2018-02" db="EMBL/GenBank/DDBJ databases">
        <title>Draft genome sequence of Streptococcus oricebi CCUG 70868T type strain.</title>
        <authorList>
            <person name="Mendez V."/>
            <person name="Salva-Serra F."/>
            <person name="Jaen-Luchoro D."/>
            <person name="Gonzales-Siles L."/>
            <person name="Karlsson R."/>
            <person name="Engstrom-Jakobsson H."/>
            <person name="Busquets A."/>
            <person name="Gomila M."/>
            <person name="Pineiro-Iglesias B."/>
            <person name="Bennasar-Figueras A."/>
            <person name="Seeger M."/>
            <person name="Moore E."/>
        </authorList>
    </citation>
    <scope>NUCLEOTIDE SEQUENCE [LARGE SCALE GENOMIC DNA]</scope>
    <source>
        <strain evidence="2 3">CCUG 70868</strain>
    </source>
</reference>
<keyword evidence="1" id="KW-0472">Membrane</keyword>
<dbReference type="RefSeq" id="WP_209629136.1">
    <property type="nucleotide sequence ID" value="NZ_PRDG01000007.1"/>
</dbReference>
<feature type="transmembrane region" description="Helical" evidence="1">
    <location>
        <begin position="75"/>
        <end position="104"/>
    </location>
</feature>
<keyword evidence="1" id="KW-1133">Transmembrane helix</keyword>
<accession>A0ABS5B8B4</accession>
<proteinExistence type="predicted"/>
<sequence>MKILLELKSNYNKIRNRDFYFVTEGTNRVDIVYRRKFWGEIFLCCFILFLIAMIPVAIIFGSFGKNYINQDLLGFIFYPIIYLSLIVINCLLFTYLTSLLYYLIPVYVMCRLPNFQSDIAMFFFIVVVIYIIFTISLPMYSLRKVTNSTLIFGVLISILSSIVLERELRLESISFLILTSYTIGSFIINLKLKLGENIAKEVYLEILNGYESMSDEKRYEKLRDCIFYGGDECENRIISNPNFYRFLKLQEENRRKDVKQIKAWWTLDIDIISWMKDKLIYIVKRII</sequence>
<organism evidence="2 3">
    <name type="scientific">Streptococcus oricebi</name>
    <dbReference type="NCBI Taxonomy" id="1547447"/>
    <lineage>
        <taxon>Bacteria</taxon>
        <taxon>Bacillati</taxon>
        <taxon>Bacillota</taxon>
        <taxon>Bacilli</taxon>
        <taxon>Lactobacillales</taxon>
        <taxon>Streptococcaceae</taxon>
        <taxon>Streptococcus</taxon>
    </lineage>
</organism>
<feature type="transmembrane region" description="Helical" evidence="1">
    <location>
        <begin position="145"/>
        <end position="164"/>
    </location>
</feature>
<evidence type="ECO:0000256" key="1">
    <source>
        <dbReference type="SAM" id="Phobius"/>
    </source>
</evidence>
<keyword evidence="3" id="KW-1185">Reference proteome</keyword>
<evidence type="ECO:0000313" key="3">
    <source>
        <dbReference type="Proteomes" id="UP001519296"/>
    </source>
</evidence>
<protein>
    <submittedName>
        <fullName evidence="2">Uncharacterized protein</fullName>
    </submittedName>
</protein>
<feature type="transmembrane region" description="Helical" evidence="1">
    <location>
        <begin position="37"/>
        <end position="63"/>
    </location>
</feature>
<dbReference type="EMBL" id="PRDG01000007">
    <property type="protein sequence ID" value="MBP2624289.1"/>
    <property type="molecule type" value="Genomic_DNA"/>
</dbReference>
<name>A0ABS5B8B4_9STRE</name>
<dbReference type="Proteomes" id="UP001519296">
    <property type="component" value="Unassembled WGS sequence"/>
</dbReference>
<gene>
    <name evidence="2" type="ORF">C4K46_10195</name>
</gene>